<evidence type="ECO:0000313" key="1">
    <source>
        <dbReference type="EMBL" id="MBN2964424.1"/>
    </source>
</evidence>
<reference evidence="1" key="2">
    <citation type="submission" date="2021-02" db="EMBL/GenBank/DDBJ databases">
        <authorList>
            <person name="Merkel A.Y."/>
        </authorList>
    </citation>
    <scope>NUCLEOTIDE SEQUENCE</scope>
    <source>
        <strain evidence="1">T05b</strain>
    </source>
</reference>
<dbReference type="Proteomes" id="UP000703590">
    <property type="component" value="Unassembled WGS sequence"/>
</dbReference>
<dbReference type="RefSeq" id="WP_205458974.1">
    <property type="nucleotide sequence ID" value="NZ_JAFHKK010000011.1"/>
</dbReference>
<sequence length="154" mass="17770">MRALTLFFMLFSFSCADQYTFLMDKYDKEIELEAKILFKIATVSTRGDITLFIPEMTPVEAKVYGKFFTLTPDCQGANFVFVNKTTTDTIPCNASGKLFFTNNYKKLLSDRKFFGAFFWAKSRPNIVFLKNRLAAQNITLPQAYDHYTEELDVP</sequence>
<accession>A0ABS2WRY4</accession>
<protein>
    <submittedName>
        <fullName evidence="1">Uncharacterized protein</fullName>
    </submittedName>
</protein>
<reference evidence="1" key="1">
    <citation type="submission" date="2021-02" db="EMBL/GenBank/DDBJ databases">
        <title>Sulfurospirillum tamanensis sp. nov.</title>
        <authorList>
            <person name="Frolova A."/>
            <person name="Merkel A."/>
            <person name="Slobodkin A."/>
        </authorList>
    </citation>
    <scope>NUCLEOTIDE SEQUENCE</scope>
    <source>
        <strain evidence="1">T05b</strain>
    </source>
</reference>
<evidence type="ECO:0000313" key="2">
    <source>
        <dbReference type="Proteomes" id="UP000703590"/>
    </source>
</evidence>
<organism evidence="1 2">
    <name type="scientific">Sulfurospirillum tamanense</name>
    <dbReference type="NCBI Taxonomy" id="2813362"/>
    <lineage>
        <taxon>Bacteria</taxon>
        <taxon>Pseudomonadati</taxon>
        <taxon>Campylobacterota</taxon>
        <taxon>Epsilonproteobacteria</taxon>
        <taxon>Campylobacterales</taxon>
        <taxon>Sulfurospirillaceae</taxon>
        <taxon>Sulfurospirillum</taxon>
    </lineage>
</organism>
<proteinExistence type="predicted"/>
<dbReference type="PROSITE" id="PS51257">
    <property type="entry name" value="PROKAR_LIPOPROTEIN"/>
    <property type="match status" value="1"/>
</dbReference>
<dbReference type="EMBL" id="JAFHKK010000011">
    <property type="protein sequence ID" value="MBN2964424.1"/>
    <property type="molecule type" value="Genomic_DNA"/>
</dbReference>
<comment type="caution">
    <text evidence="1">The sequence shown here is derived from an EMBL/GenBank/DDBJ whole genome shotgun (WGS) entry which is preliminary data.</text>
</comment>
<name>A0ABS2WRY4_9BACT</name>
<keyword evidence="2" id="KW-1185">Reference proteome</keyword>
<gene>
    <name evidence="1" type="ORF">JWV37_06510</name>
</gene>